<dbReference type="PANTHER" id="PTHR31284">
    <property type="entry name" value="ACID PHOSPHATASE-LIKE PROTEIN"/>
    <property type="match status" value="1"/>
</dbReference>
<organism evidence="3 4">
    <name type="scientific">Coxiella burnetii (strain Dugway 5J108-111)</name>
    <dbReference type="NCBI Taxonomy" id="434922"/>
    <lineage>
        <taxon>Bacteria</taxon>
        <taxon>Pseudomonadati</taxon>
        <taxon>Pseudomonadota</taxon>
        <taxon>Gammaproteobacteria</taxon>
        <taxon>Legionellales</taxon>
        <taxon>Coxiellaceae</taxon>
        <taxon>Coxiella</taxon>
    </lineage>
</organism>
<dbReference type="KEGG" id="cbd:CBUD_1744"/>
<dbReference type="InterPro" id="IPR036412">
    <property type="entry name" value="HAD-like_sf"/>
</dbReference>
<dbReference type="Gene3D" id="3.40.50.1000">
    <property type="entry name" value="HAD superfamily/HAD-like"/>
    <property type="match status" value="1"/>
</dbReference>
<gene>
    <name evidence="3" type="ordered locus">CBUD_1744</name>
</gene>
<dbReference type="EC" id="3.1.3.2" evidence="3"/>
<keyword evidence="2" id="KW-0325">Glycoprotein</keyword>
<dbReference type="PANTHER" id="PTHR31284:SF10">
    <property type="entry name" value="ACID PHOSPHATASE-LIKE PROTEIN"/>
    <property type="match status" value="1"/>
</dbReference>
<sequence length="227" mass="26205">MVFPYEAFMKNKLMMMILSFTPMVMLAEPPLNLDSLKKEIIHYHESGEYDVDISKVTHLAKRYLADRIRENQHASHPKKLAMVLDIDETSLSNYSDIKVLNFGGTFLQQDLAEADGDDPAITPTLNLYRYAIQHGVAVFFITGRQEKYRTATIKNLKTAGYSQWARLYMKPNDYRLNSAAPYKISERKAIEKEGYDIVLNMGDQYSDLKGGYSEHSYKLPNFMYYIP</sequence>
<dbReference type="InterPro" id="IPR014403">
    <property type="entry name" value="APS1/VSP"/>
</dbReference>
<dbReference type="AlphaFoldDB" id="A9KGN2"/>
<dbReference type="InterPro" id="IPR023214">
    <property type="entry name" value="HAD_sf"/>
</dbReference>
<evidence type="ECO:0000313" key="3">
    <source>
        <dbReference type="EMBL" id="ABS77690.2"/>
    </source>
</evidence>
<proteinExistence type="predicted"/>
<evidence type="ECO:0000313" key="4">
    <source>
        <dbReference type="Proteomes" id="UP000008555"/>
    </source>
</evidence>
<evidence type="ECO:0000256" key="2">
    <source>
        <dbReference type="ARBA" id="ARBA00023180"/>
    </source>
</evidence>
<dbReference type="RefSeq" id="WP_011997250.1">
    <property type="nucleotide sequence ID" value="NC_009727.1"/>
</dbReference>
<protein>
    <submittedName>
        <fullName evidence="3">Acid phosphatase</fullName>
        <ecNumber evidence="3">3.1.3.2</ecNumber>
    </submittedName>
</protein>
<keyword evidence="3" id="KW-0378">Hydrolase</keyword>
<keyword evidence="1" id="KW-0732">Signal</keyword>
<dbReference type="HOGENOM" id="CLU_053338_3_0_6"/>
<dbReference type="Proteomes" id="UP000008555">
    <property type="component" value="Chromosome"/>
</dbReference>
<reference evidence="3 4" key="1">
    <citation type="journal article" date="2009" name="Infect. Immun.">
        <title>Comparative genomics reveal extensive transposon-mediated genomic plasticity and diversity among potential effector proteins within the genus Coxiella.</title>
        <authorList>
            <person name="Beare P.A."/>
            <person name="Unsworth N."/>
            <person name="Andoh M."/>
            <person name="Voth D.E."/>
            <person name="Omsland A."/>
            <person name="Gilk S.D."/>
            <person name="Williams K.P."/>
            <person name="Sobral B.W."/>
            <person name="Kupko J.J.III."/>
            <person name="Porcella S.F."/>
            <person name="Samuel J.E."/>
            <person name="Heinzen R.A."/>
        </authorList>
    </citation>
    <scope>NUCLEOTIDE SEQUENCE [LARGE SCALE GENOMIC DNA]</scope>
    <source>
        <strain evidence="3 4">Dugway 5J108-111</strain>
    </source>
</reference>
<accession>A9KGN2</accession>
<dbReference type="Pfam" id="PF03767">
    <property type="entry name" value="Acid_phosphat_B"/>
    <property type="match status" value="1"/>
</dbReference>
<dbReference type="EMBL" id="CP000733">
    <property type="protein sequence ID" value="ABS77690.2"/>
    <property type="molecule type" value="Genomic_DNA"/>
</dbReference>
<dbReference type="SUPFAM" id="SSF56784">
    <property type="entry name" value="HAD-like"/>
    <property type="match status" value="1"/>
</dbReference>
<dbReference type="GO" id="GO:0003993">
    <property type="term" value="F:acid phosphatase activity"/>
    <property type="evidence" value="ECO:0007669"/>
    <property type="project" value="UniProtKB-EC"/>
</dbReference>
<evidence type="ECO:0000256" key="1">
    <source>
        <dbReference type="ARBA" id="ARBA00022729"/>
    </source>
</evidence>
<dbReference type="InterPro" id="IPR005519">
    <property type="entry name" value="Acid_phosphat_B-like"/>
</dbReference>
<name>A9KGN2_COXBN</name>
<dbReference type="PIRSF" id="PIRSF002674">
    <property type="entry name" value="VSP"/>
    <property type="match status" value="1"/>
</dbReference>